<sequence length="147" mass="17431">MYRLSQFTYGLETLTLNTGTKKYLNTLLNNLIRQMLKLRPTYVRLRKSTKNPSIKSALLHLLIRRFLFALGINRFDNHILNSLQRLNLSDNKRLLKYLNDFKLKKHSKIKTVEIIFFPSYKITQTMIQILVPKQNLVNHSRCLILLD</sequence>
<evidence type="ECO:0008006" key="3">
    <source>
        <dbReference type="Google" id="ProtNLM"/>
    </source>
</evidence>
<proteinExistence type="predicted"/>
<evidence type="ECO:0000313" key="1">
    <source>
        <dbReference type="EMBL" id="RNA29041.1"/>
    </source>
</evidence>
<protein>
    <recommendedName>
        <fullName evidence="3">RNA-directed DNA polymerase from mobile element jockey-like</fullName>
    </recommendedName>
</protein>
<evidence type="ECO:0000313" key="2">
    <source>
        <dbReference type="Proteomes" id="UP000276133"/>
    </source>
</evidence>
<dbReference type="AlphaFoldDB" id="A0A3M7RZP8"/>
<comment type="caution">
    <text evidence="1">The sequence shown here is derived from an EMBL/GenBank/DDBJ whole genome shotgun (WGS) entry which is preliminary data.</text>
</comment>
<organism evidence="1 2">
    <name type="scientific">Brachionus plicatilis</name>
    <name type="common">Marine rotifer</name>
    <name type="synonym">Brachionus muelleri</name>
    <dbReference type="NCBI Taxonomy" id="10195"/>
    <lineage>
        <taxon>Eukaryota</taxon>
        <taxon>Metazoa</taxon>
        <taxon>Spiralia</taxon>
        <taxon>Gnathifera</taxon>
        <taxon>Rotifera</taxon>
        <taxon>Eurotatoria</taxon>
        <taxon>Monogononta</taxon>
        <taxon>Pseudotrocha</taxon>
        <taxon>Ploima</taxon>
        <taxon>Brachionidae</taxon>
        <taxon>Brachionus</taxon>
    </lineage>
</organism>
<accession>A0A3M7RZP8</accession>
<gene>
    <name evidence="1" type="ORF">BpHYR1_031241</name>
</gene>
<dbReference type="EMBL" id="REGN01002291">
    <property type="protein sequence ID" value="RNA29041.1"/>
    <property type="molecule type" value="Genomic_DNA"/>
</dbReference>
<keyword evidence="2" id="KW-1185">Reference proteome</keyword>
<reference evidence="1 2" key="1">
    <citation type="journal article" date="2018" name="Sci. Rep.">
        <title>Genomic signatures of local adaptation to the degree of environmental predictability in rotifers.</title>
        <authorList>
            <person name="Franch-Gras L."/>
            <person name="Hahn C."/>
            <person name="Garcia-Roger E.M."/>
            <person name="Carmona M.J."/>
            <person name="Serra M."/>
            <person name="Gomez A."/>
        </authorList>
    </citation>
    <scope>NUCLEOTIDE SEQUENCE [LARGE SCALE GENOMIC DNA]</scope>
    <source>
        <strain evidence="1">HYR1</strain>
    </source>
</reference>
<dbReference type="Proteomes" id="UP000276133">
    <property type="component" value="Unassembled WGS sequence"/>
</dbReference>
<name>A0A3M7RZP8_BRAPC</name>